<keyword evidence="10" id="KW-0472">Membrane</keyword>
<dbReference type="Proteomes" id="UP000680750">
    <property type="component" value="Chromosome"/>
</dbReference>
<evidence type="ECO:0000256" key="7">
    <source>
        <dbReference type="ARBA" id="ARBA00022840"/>
    </source>
</evidence>
<feature type="transmembrane region" description="Helical" evidence="10">
    <location>
        <begin position="137"/>
        <end position="154"/>
    </location>
</feature>
<evidence type="ECO:0000256" key="3">
    <source>
        <dbReference type="ARBA" id="ARBA00022553"/>
    </source>
</evidence>
<evidence type="ECO:0000256" key="5">
    <source>
        <dbReference type="ARBA" id="ARBA00022741"/>
    </source>
</evidence>
<dbReference type="GO" id="GO:0005524">
    <property type="term" value="F:ATP binding"/>
    <property type="evidence" value="ECO:0007669"/>
    <property type="project" value="UniProtKB-KW"/>
</dbReference>
<dbReference type="CDD" id="cd16917">
    <property type="entry name" value="HATPase_UhpB-NarQ-NarX-like"/>
    <property type="match status" value="1"/>
</dbReference>
<dbReference type="EMBL" id="AP023354">
    <property type="protein sequence ID" value="BCJ27750.1"/>
    <property type="molecule type" value="Genomic_DNA"/>
</dbReference>
<dbReference type="Gene3D" id="1.20.5.1930">
    <property type="match status" value="1"/>
</dbReference>
<keyword evidence="10" id="KW-0812">Transmembrane</keyword>
<feature type="transmembrane region" description="Helical" evidence="10">
    <location>
        <begin position="21"/>
        <end position="43"/>
    </location>
</feature>
<feature type="transmembrane region" description="Helical" evidence="10">
    <location>
        <begin position="63"/>
        <end position="83"/>
    </location>
</feature>
<gene>
    <name evidence="13" type="ORF">Asera_18580</name>
</gene>
<dbReference type="InterPro" id="IPR050482">
    <property type="entry name" value="Sensor_HK_TwoCompSys"/>
</dbReference>
<evidence type="ECO:0000256" key="10">
    <source>
        <dbReference type="SAM" id="Phobius"/>
    </source>
</evidence>
<dbReference type="GO" id="GO:0046983">
    <property type="term" value="F:protein dimerization activity"/>
    <property type="evidence" value="ECO:0007669"/>
    <property type="project" value="InterPro"/>
</dbReference>
<feature type="compositionally biased region" description="Basic and acidic residues" evidence="9">
    <location>
        <begin position="436"/>
        <end position="447"/>
    </location>
</feature>
<keyword evidence="10" id="KW-1133">Transmembrane helix</keyword>
<proteinExistence type="predicted"/>
<keyword evidence="14" id="KW-1185">Reference proteome</keyword>
<dbReference type="KEGG" id="aser:Asera_18580"/>
<protein>
    <recommendedName>
        <fullName evidence="2">histidine kinase</fullName>
        <ecNumber evidence="2">2.7.13.3</ecNumber>
    </recommendedName>
</protein>
<feature type="compositionally biased region" description="Low complexity" evidence="9">
    <location>
        <begin position="454"/>
        <end position="464"/>
    </location>
</feature>
<reference evidence="13" key="1">
    <citation type="submission" date="2020-08" db="EMBL/GenBank/DDBJ databases">
        <title>Whole genome shotgun sequence of Actinocatenispora sera NBRC 101916.</title>
        <authorList>
            <person name="Komaki H."/>
            <person name="Tamura T."/>
        </authorList>
    </citation>
    <scope>NUCLEOTIDE SEQUENCE</scope>
    <source>
        <strain evidence="13">NBRC 101916</strain>
    </source>
</reference>
<evidence type="ECO:0000256" key="2">
    <source>
        <dbReference type="ARBA" id="ARBA00012438"/>
    </source>
</evidence>
<dbReference type="InterPro" id="IPR055558">
    <property type="entry name" value="DUF7134"/>
</dbReference>
<comment type="catalytic activity">
    <reaction evidence="1">
        <text>ATP + protein L-histidine = ADP + protein N-phospho-L-histidine.</text>
        <dbReference type="EC" id="2.7.13.3"/>
    </reaction>
</comment>
<keyword evidence="3" id="KW-0597">Phosphoprotein</keyword>
<evidence type="ECO:0000256" key="8">
    <source>
        <dbReference type="ARBA" id="ARBA00023012"/>
    </source>
</evidence>
<keyword evidence="7" id="KW-0067">ATP-binding</keyword>
<name>A0A810KWY8_9ACTN</name>
<feature type="compositionally biased region" description="Low complexity" evidence="9">
    <location>
        <begin position="416"/>
        <end position="435"/>
    </location>
</feature>
<keyword evidence="4" id="KW-0808">Transferase</keyword>
<dbReference type="EC" id="2.7.13.3" evidence="2"/>
<evidence type="ECO:0000256" key="1">
    <source>
        <dbReference type="ARBA" id="ARBA00000085"/>
    </source>
</evidence>
<sequence>MALVLGWIRRAFRLPLRSVAFDASAAAIVAAFSGFVLFASEWWSGLIGFGMAVTLLPRRRWPVPAFAVICVLGLLQLILAGRIQAYDIAVLLAMYTVVKYADRMAWAWLAAATVVVGCAVFGLIGNGTPPETWYRRGATLLIWAIPVWLTGLVLRTRRLYVRSLEERARTAEQERDQRARLAVSDERSRIARELHDVVAHSLAVMIAQADGASYALAGDPATARDAVRTVADTGRGALAEMRRLVAVLRDRGADDPAADRRTERLNDLSVLLDGFQRAGLRVAVTTSGRPRPLPHGLELAGYRIVQESLTNVLKHAGAGTDTTVEIRYRSESVTVTVLDGGSLDSAVPDPVPGGHGLLGMRERVGVYGGTFSAGPRRGAPGWQVTATLPIPADASSPPDPEHATTPPAPREACTEADPGPAASLSGPGGAASPSDSGDRATLPDRADPAVPDLGAPAEPGAPGAAPGGSMAGEPAPHGTVGARPAREGQQLR</sequence>
<evidence type="ECO:0000313" key="13">
    <source>
        <dbReference type="EMBL" id="BCJ27750.1"/>
    </source>
</evidence>
<feature type="region of interest" description="Disordered" evidence="9">
    <location>
        <begin position="388"/>
        <end position="492"/>
    </location>
</feature>
<evidence type="ECO:0000256" key="6">
    <source>
        <dbReference type="ARBA" id="ARBA00022777"/>
    </source>
</evidence>
<evidence type="ECO:0000313" key="14">
    <source>
        <dbReference type="Proteomes" id="UP000680750"/>
    </source>
</evidence>
<dbReference type="InterPro" id="IPR036890">
    <property type="entry name" value="HATPase_C_sf"/>
</dbReference>
<dbReference type="InterPro" id="IPR011712">
    <property type="entry name" value="Sig_transdc_His_kin_sub3_dim/P"/>
</dbReference>
<keyword evidence="5" id="KW-0547">Nucleotide-binding</keyword>
<organism evidence="13 14">
    <name type="scientific">Actinocatenispora sera</name>
    <dbReference type="NCBI Taxonomy" id="390989"/>
    <lineage>
        <taxon>Bacteria</taxon>
        <taxon>Bacillati</taxon>
        <taxon>Actinomycetota</taxon>
        <taxon>Actinomycetes</taxon>
        <taxon>Micromonosporales</taxon>
        <taxon>Micromonosporaceae</taxon>
        <taxon>Actinocatenispora</taxon>
    </lineage>
</organism>
<feature type="transmembrane region" description="Helical" evidence="10">
    <location>
        <begin position="104"/>
        <end position="125"/>
    </location>
</feature>
<dbReference type="GO" id="GO:0000155">
    <property type="term" value="F:phosphorelay sensor kinase activity"/>
    <property type="evidence" value="ECO:0007669"/>
    <property type="project" value="InterPro"/>
</dbReference>
<keyword evidence="8" id="KW-0902">Two-component regulatory system</keyword>
<evidence type="ECO:0000256" key="9">
    <source>
        <dbReference type="SAM" id="MobiDB-lite"/>
    </source>
</evidence>
<feature type="domain" description="Signal transduction histidine kinase subgroup 3 dimerisation and phosphoacceptor" evidence="11">
    <location>
        <begin position="186"/>
        <end position="251"/>
    </location>
</feature>
<dbReference type="Pfam" id="PF07730">
    <property type="entry name" value="HisKA_3"/>
    <property type="match status" value="1"/>
</dbReference>
<evidence type="ECO:0000256" key="4">
    <source>
        <dbReference type="ARBA" id="ARBA00022679"/>
    </source>
</evidence>
<dbReference type="GO" id="GO:0016020">
    <property type="term" value="C:membrane"/>
    <property type="evidence" value="ECO:0007669"/>
    <property type="project" value="InterPro"/>
</dbReference>
<feature type="domain" description="DUF7134" evidence="12">
    <location>
        <begin position="18"/>
        <end position="158"/>
    </location>
</feature>
<dbReference type="Pfam" id="PF23539">
    <property type="entry name" value="DUF7134"/>
    <property type="match status" value="1"/>
</dbReference>
<dbReference type="SUPFAM" id="SSF55874">
    <property type="entry name" value="ATPase domain of HSP90 chaperone/DNA topoisomerase II/histidine kinase"/>
    <property type="match status" value="1"/>
</dbReference>
<accession>A0A810KWY8</accession>
<keyword evidence="6" id="KW-0418">Kinase</keyword>
<dbReference type="AlphaFoldDB" id="A0A810KWY8"/>
<dbReference type="PANTHER" id="PTHR24421">
    <property type="entry name" value="NITRATE/NITRITE SENSOR PROTEIN NARX-RELATED"/>
    <property type="match status" value="1"/>
</dbReference>
<dbReference type="PANTHER" id="PTHR24421:SF10">
    <property type="entry name" value="NITRATE_NITRITE SENSOR PROTEIN NARQ"/>
    <property type="match status" value="1"/>
</dbReference>
<dbReference type="Gene3D" id="3.30.565.10">
    <property type="entry name" value="Histidine kinase-like ATPase, C-terminal domain"/>
    <property type="match status" value="1"/>
</dbReference>
<evidence type="ECO:0000259" key="12">
    <source>
        <dbReference type="Pfam" id="PF23539"/>
    </source>
</evidence>
<evidence type="ECO:0000259" key="11">
    <source>
        <dbReference type="Pfam" id="PF07730"/>
    </source>
</evidence>